<dbReference type="Pfam" id="PF23259">
    <property type="entry name" value="CHX17_C"/>
    <property type="match status" value="1"/>
</dbReference>
<evidence type="ECO:0000256" key="7">
    <source>
        <dbReference type="ARBA" id="ARBA00023065"/>
    </source>
</evidence>
<evidence type="ECO:0000256" key="9">
    <source>
        <dbReference type="ARBA" id="ARBA00038341"/>
    </source>
</evidence>
<sequence length="877" mass="97272">MMDPGTEDQYLKRRVTTGCYDVDVSNANEIWKSETVLFFYLPTLAAQVAFMLLSTRVLYYILKPLNQPRLVSEILASASSIPLLASFKAHILEFQYHASKLHAYIHDYKQKQTLDVMGILISPELFGSSALSEVLTPLKSILTTETISYVGLIYTVFLAGLDMNFDTILRGRKKATSIAIAGVLIPMLCGGIIHALALKLYKGPPEYWANFGTPKAYMFWTLTLSVTGFPMVSHILADLKLLYTGLGRVTLTTAMISDFYNWVMFAMLVPFAINGGSAIYSVLSTIVYVLFCFILIRPYLVEIIVRKTNQNEWDNNGLFIVVMGAYASAAVTDLLGTHPVVGALVYGIMIPRGKFTHLLIEKSEDFGVVYLAPLFFGSCGIRLRIIYVIKTQGLGLVLFILFLSILPKILSTVIATQFYGMSVLDGVSIGLLMNTKGLLPILMLNSAWDKQILSVESFSILTIAVLVMTMMVPLVINAIYKPRKLYKQNKLKTLQNLKAEAELRILACVHNPRQATGMINILEAYHTTKLPPLRVFALQLVELTGHTASLFVSHVNQHNPQQSVGAQALTKAQEDLESITNIFQTYAAINESNNVETIAAASSCSTIHEDIYNVSQEKQANLILLPFHKQSNIEGILETANTAFQEINRNVMRDAPCTVGIFVDRGLASLFKVNLRVVMVYVGGPDDREALAVAWRMSKHQGVQLSVVRILLFGDAAEIDVMSHVENHGLLSVIVDSEKQKELDDEYMSAFRLKAVSNEDSIKYSEKEVRSRDDIPEVLNEIDQVGYDLYILGQGGGRNCLILSELMKWTDCPELGVVGDIVASNNFGSSSSLLIIQQYGFGGMVFENSNTTQQPKEVVGSNIEDPGPVFVKVQWHQ</sequence>
<keyword evidence="4 10" id="KW-0812">Transmembrane</keyword>
<evidence type="ECO:0000256" key="2">
    <source>
        <dbReference type="ARBA" id="ARBA00022448"/>
    </source>
</evidence>
<feature type="domain" description="Cation/H(+) antiporter central" evidence="12">
    <location>
        <begin position="535"/>
        <end position="671"/>
    </location>
</feature>
<keyword evidence="6 10" id="KW-1133">Transmembrane helix</keyword>
<feature type="domain" description="Cation/H+ exchanger transmembrane" evidence="11">
    <location>
        <begin position="116"/>
        <end position="477"/>
    </location>
</feature>
<dbReference type="Proteomes" id="UP000501690">
    <property type="component" value="Linkage Group LG6"/>
</dbReference>
<keyword evidence="7" id="KW-0406">Ion transport</keyword>
<evidence type="ECO:0000256" key="5">
    <source>
        <dbReference type="ARBA" id="ARBA00022958"/>
    </source>
</evidence>
<dbReference type="EMBL" id="CP039350">
    <property type="protein sequence ID" value="QCD98583.1"/>
    <property type="molecule type" value="Genomic_DNA"/>
</dbReference>
<reference evidence="14 15" key="1">
    <citation type="submission" date="2019-04" db="EMBL/GenBank/DDBJ databases">
        <title>An improved genome assembly and genetic linkage map for asparagus bean, Vigna unguiculata ssp. sesquipedialis.</title>
        <authorList>
            <person name="Xia Q."/>
            <person name="Zhang R."/>
            <person name="Dong Y."/>
        </authorList>
    </citation>
    <scope>NUCLEOTIDE SEQUENCE [LARGE SCALE GENOMIC DNA]</scope>
    <source>
        <tissue evidence="14">Leaf</tissue>
    </source>
</reference>
<dbReference type="InterPro" id="IPR057291">
    <property type="entry name" value="CHX17_2nd"/>
</dbReference>
<dbReference type="Pfam" id="PF23256">
    <property type="entry name" value="CHX17_2nd"/>
    <property type="match status" value="1"/>
</dbReference>
<dbReference type="Gene3D" id="3.40.50.12370">
    <property type="match status" value="1"/>
</dbReference>
<dbReference type="GO" id="GO:1902600">
    <property type="term" value="P:proton transmembrane transport"/>
    <property type="evidence" value="ECO:0007669"/>
    <property type="project" value="InterPro"/>
</dbReference>
<evidence type="ECO:0000256" key="1">
    <source>
        <dbReference type="ARBA" id="ARBA00004141"/>
    </source>
</evidence>
<evidence type="ECO:0000259" key="11">
    <source>
        <dbReference type="Pfam" id="PF00999"/>
    </source>
</evidence>
<feature type="domain" description="Cation/H(+) antiporter C-terminal" evidence="13">
    <location>
        <begin position="675"/>
        <end position="839"/>
    </location>
</feature>
<evidence type="ECO:0000256" key="3">
    <source>
        <dbReference type="ARBA" id="ARBA00022538"/>
    </source>
</evidence>
<dbReference type="InterPro" id="IPR050794">
    <property type="entry name" value="CPA2_transporter"/>
</dbReference>
<dbReference type="GO" id="GO:0006813">
    <property type="term" value="P:potassium ion transport"/>
    <property type="evidence" value="ECO:0007669"/>
    <property type="project" value="UniProtKB-KW"/>
</dbReference>
<feature type="transmembrane region" description="Helical" evidence="10">
    <location>
        <begin position="37"/>
        <end position="62"/>
    </location>
</feature>
<dbReference type="Gene3D" id="1.20.1530.20">
    <property type="match status" value="1"/>
</dbReference>
<gene>
    <name evidence="14" type="ORF">DEO72_LG6g3305</name>
</gene>
<evidence type="ECO:0000313" key="14">
    <source>
        <dbReference type="EMBL" id="QCD98583.1"/>
    </source>
</evidence>
<dbReference type="InterPro" id="IPR038770">
    <property type="entry name" value="Na+/solute_symporter_sf"/>
</dbReference>
<dbReference type="GO" id="GO:0015297">
    <property type="term" value="F:antiporter activity"/>
    <property type="evidence" value="ECO:0007669"/>
    <property type="project" value="InterPro"/>
</dbReference>
<dbReference type="GO" id="GO:0012505">
    <property type="term" value="C:endomembrane system"/>
    <property type="evidence" value="ECO:0007669"/>
    <property type="project" value="TreeGrafter"/>
</dbReference>
<dbReference type="PANTHER" id="PTHR32468:SF77">
    <property type="entry name" value="CATION_H+ EXCHANGER 3"/>
    <property type="match status" value="1"/>
</dbReference>
<keyword evidence="3" id="KW-0633">Potassium transport</keyword>
<feature type="transmembrane region" description="Helical" evidence="10">
    <location>
        <begin position="368"/>
        <end position="389"/>
    </location>
</feature>
<dbReference type="InterPro" id="IPR006153">
    <property type="entry name" value="Cation/H_exchanger_TM"/>
</dbReference>
<evidence type="ECO:0000259" key="13">
    <source>
        <dbReference type="Pfam" id="PF23259"/>
    </source>
</evidence>
<name>A0A4D6MCP0_VIGUN</name>
<evidence type="ECO:0000256" key="10">
    <source>
        <dbReference type="SAM" id="Phobius"/>
    </source>
</evidence>
<feature type="transmembrane region" description="Helical" evidence="10">
    <location>
        <begin position="249"/>
        <end position="272"/>
    </location>
</feature>
<dbReference type="GO" id="GO:0006885">
    <property type="term" value="P:regulation of pH"/>
    <property type="evidence" value="ECO:0007669"/>
    <property type="project" value="TreeGrafter"/>
</dbReference>
<keyword evidence="2" id="KW-0813">Transport</keyword>
<keyword evidence="8 10" id="KW-0472">Membrane</keyword>
<feature type="transmembrane region" description="Helical" evidence="10">
    <location>
        <begin position="458"/>
        <end position="480"/>
    </location>
</feature>
<feature type="transmembrane region" description="Helical" evidence="10">
    <location>
        <begin position="146"/>
        <end position="165"/>
    </location>
</feature>
<feature type="transmembrane region" description="Helical" evidence="10">
    <location>
        <begin position="177"/>
        <end position="197"/>
    </location>
</feature>
<feature type="transmembrane region" description="Helical" evidence="10">
    <location>
        <begin position="217"/>
        <end position="237"/>
    </location>
</feature>
<comment type="similarity">
    <text evidence="9">Belongs to the monovalent cation:proton antiporter 2 (CPA2) transporter (TC 2.A.37) family. CHX (TC 2.A.37.4) subfamily.</text>
</comment>
<evidence type="ECO:0000313" key="15">
    <source>
        <dbReference type="Proteomes" id="UP000501690"/>
    </source>
</evidence>
<keyword evidence="15" id="KW-1185">Reference proteome</keyword>
<dbReference type="InterPro" id="IPR057290">
    <property type="entry name" value="CHX17_C"/>
</dbReference>
<dbReference type="Pfam" id="PF00999">
    <property type="entry name" value="Na_H_Exchanger"/>
    <property type="match status" value="1"/>
</dbReference>
<protein>
    <submittedName>
        <fullName evidence="14">Monovalent cation:H+ antiporter-2</fullName>
    </submittedName>
</protein>
<dbReference type="PANTHER" id="PTHR32468">
    <property type="entry name" value="CATION/H + ANTIPORTER"/>
    <property type="match status" value="1"/>
</dbReference>
<accession>A0A4D6MCP0</accession>
<evidence type="ECO:0000256" key="4">
    <source>
        <dbReference type="ARBA" id="ARBA00022692"/>
    </source>
</evidence>
<feature type="transmembrane region" description="Helical" evidence="10">
    <location>
        <begin position="396"/>
        <end position="419"/>
    </location>
</feature>
<organism evidence="14 15">
    <name type="scientific">Vigna unguiculata</name>
    <name type="common">Cowpea</name>
    <dbReference type="NCBI Taxonomy" id="3917"/>
    <lineage>
        <taxon>Eukaryota</taxon>
        <taxon>Viridiplantae</taxon>
        <taxon>Streptophyta</taxon>
        <taxon>Embryophyta</taxon>
        <taxon>Tracheophyta</taxon>
        <taxon>Spermatophyta</taxon>
        <taxon>Magnoliopsida</taxon>
        <taxon>eudicotyledons</taxon>
        <taxon>Gunneridae</taxon>
        <taxon>Pentapetalae</taxon>
        <taxon>rosids</taxon>
        <taxon>fabids</taxon>
        <taxon>Fabales</taxon>
        <taxon>Fabaceae</taxon>
        <taxon>Papilionoideae</taxon>
        <taxon>50 kb inversion clade</taxon>
        <taxon>NPAAA clade</taxon>
        <taxon>indigoferoid/millettioid clade</taxon>
        <taxon>Phaseoleae</taxon>
        <taxon>Vigna</taxon>
    </lineage>
</organism>
<dbReference type="AlphaFoldDB" id="A0A4D6MCP0"/>
<feature type="transmembrane region" description="Helical" evidence="10">
    <location>
        <begin position="317"/>
        <end position="348"/>
    </location>
</feature>
<comment type="subcellular location">
    <subcellularLocation>
        <location evidence="1">Membrane</location>
        <topology evidence="1">Multi-pass membrane protein</topology>
    </subcellularLocation>
</comment>
<evidence type="ECO:0000256" key="6">
    <source>
        <dbReference type="ARBA" id="ARBA00022989"/>
    </source>
</evidence>
<proteinExistence type="inferred from homology"/>
<dbReference type="GO" id="GO:0016020">
    <property type="term" value="C:membrane"/>
    <property type="evidence" value="ECO:0007669"/>
    <property type="project" value="UniProtKB-SubCell"/>
</dbReference>
<evidence type="ECO:0000256" key="8">
    <source>
        <dbReference type="ARBA" id="ARBA00023136"/>
    </source>
</evidence>
<keyword evidence="5" id="KW-0630">Potassium</keyword>
<evidence type="ECO:0000259" key="12">
    <source>
        <dbReference type="Pfam" id="PF23256"/>
    </source>
</evidence>